<proteinExistence type="predicted"/>
<keyword evidence="3" id="KW-0560">Oxidoreductase</keyword>
<evidence type="ECO:0000313" key="7">
    <source>
        <dbReference type="Proteomes" id="UP000646523"/>
    </source>
</evidence>
<keyword evidence="1" id="KW-0285">Flavoprotein</keyword>
<dbReference type="GO" id="GO:0004497">
    <property type="term" value="F:monooxygenase activity"/>
    <property type="evidence" value="ECO:0007669"/>
    <property type="project" value="UniProtKB-KW"/>
</dbReference>
<name>A0A917ZBD9_9ACTN</name>
<dbReference type="InterPro" id="IPR036188">
    <property type="entry name" value="FAD/NAD-bd_sf"/>
</dbReference>
<dbReference type="PANTHER" id="PTHR47178:SF6">
    <property type="entry name" value="FAD-BINDING DOMAIN-CONTAINING PROTEIN"/>
    <property type="match status" value="1"/>
</dbReference>
<accession>A0A917ZBD9</accession>
<comment type="caution">
    <text evidence="6">The sequence shown here is derived from an EMBL/GenBank/DDBJ whole genome shotgun (WGS) entry which is preliminary data.</text>
</comment>
<evidence type="ECO:0000256" key="1">
    <source>
        <dbReference type="ARBA" id="ARBA00022630"/>
    </source>
</evidence>
<evidence type="ECO:0000259" key="5">
    <source>
        <dbReference type="Pfam" id="PF01494"/>
    </source>
</evidence>
<feature type="domain" description="FAD-binding" evidence="5">
    <location>
        <begin position="10"/>
        <end position="179"/>
    </location>
</feature>
<dbReference type="Pfam" id="PF01494">
    <property type="entry name" value="FAD_binding_3"/>
    <property type="match status" value="2"/>
</dbReference>
<feature type="domain" description="FAD-binding" evidence="5">
    <location>
        <begin position="313"/>
        <end position="402"/>
    </location>
</feature>
<evidence type="ECO:0000256" key="2">
    <source>
        <dbReference type="ARBA" id="ARBA00022827"/>
    </source>
</evidence>
<dbReference type="PANTHER" id="PTHR47178">
    <property type="entry name" value="MONOOXYGENASE, FAD-BINDING"/>
    <property type="match status" value="1"/>
</dbReference>
<evidence type="ECO:0000256" key="3">
    <source>
        <dbReference type="ARBA" id="ARBA00023002"/>
    </source>
</evidence>
<gene>
    <name evidence="6" type="ORF">GCM10012289_63480</name>
</gene>
<dbReference type="Gene3D" id="3.50.50.60">
    <property type="entry name" value="FAD/NAD(P)-binding domain"/>
    <property type="match status" value="1"/>
</dbReference>
<dbReference type="EMBL" id="BMNH01000028">
    <property type="protein sequence ID" value="GGO79361.1"/>
    <property type="molecule type" value="Genomic_DNA"/>
</dbReference>
<evidence type="ECO:0000313" key="6">
    <source>
        <dbReference type="EMBL" id="GGO79361.1"/>
    </source>
</evidence>
<keyword evidence="4 6" id="KW-0503">Monooxygenase</keyword>
<dbReference type="GO" id="GO:0071949">
    <property type="term" value="F:FAD binding"/>
    <property type="evidence" value="ECO:0007669"/>
    <property type="project" value="InterPro"/>
</dbReference>
<dbReference type="RefSeq" id="WP_225262873.1">
    <property type="nucleotide sequence ID" value="NZ_JAIWLU010000006.1"/>
</dbReference>
<dbReference type="Proteomes" id="UP000646523">
    <property type="component" value="Unassembled WGS sequence"/>
</dbReference>
<organism evidence="6 7">
    <name type="scientific">Nonomuraea cavernae</name>
    <dbReference type="NCBI Taxonomy" id="2045107"/>
    <lineage>
        <taxon>Bacteria</taxon>
        <taxon>Bacillati</taxon>
        <taxon>Actinomycetota</taxon>
        <taxon>Actinomycetes</taxon>
        <taxon>Streptosporangiales</taxon>
        <taxon>Streptosporangiaceae</taxon>
        <taxon>Nonomuraea</taxon>
    </lineage>
</organism>
<dbReference type="InterPro" id="IPR002938">
    <property type="entry name" value="FAD-bd"/>
</dbReference>
<reference evidence="6" key="1">
    <citation type="journal article" date="2014" name="Int. J. Syst. Evol. Microbiol.">
        <title>Complete genome sequence of Corynebacterium casei LMG S-19264T (=DSM 44701T), isolated from a smear-ripened cheese.</title>
        <authorList>
            <consortium name="US DOE Joint Genome Institute (JGI-PGF)"/>
            <person name="Walter F."/>
            <person name="Albersmeier A."/>
            <person name="Kalinowski J."/>
            <person name="Ruckert C."/>
        </authorList>
    </citation>
    <scope>NUCLEOTIDE SEQUENCE</scope>
    <source>
        <strain evidence="6">CGMCC 4.7368</strain>
    </source>
</reference>
<dbReference type="AlphaFoldDB" id="A0A917ZBD9"/>
<sequence length="460" mass="49976">MRAIAASGIEVMVIGGGIGGLCLAQALNGAGVRVQVYERNEDPRDWVRGYRIHVNQLGSRSLRQCLPTPLWEAFVGTAGHPGPGFRFQTERLEELVFVDEDVMTGGATEPADAHYAASRAVLRELLLAGIRDVVRFGKTFERYETRPDGRVTAHFADGTSATADVLVGADGANSAVRGQYLPGVDRVLTGAVAVGARLPLTEATRRWVPAHFQAGLNVVFPARRCALFTASFTAKRRASARGGADDLALDPGLASFGLDIRSLVDEMEDYVLLAFIAHRRAYPRNASALAGEDLKRLVADMTGGWHPDVRRMIAEADPATVQLMPFKTSTPISAWPSTPVTLLGDSVHSMTPVMGFGANVALRDAALLSSRLAAVCRGEEALVPAVAAYEKEMRDYGFRAVQMSRRISDLIVSDNTLVRSVAKGWFRACDAAEPLKRMTFGRQWTDHTPQEPERRHAVRL</sequence>
<evidence type="ECO:0000256" key="4">
    <source>
        <dbReference type="ARBA" id="ARBA00023033"/>
    </source>
</evidence>
<dbReference type="SUPFAM" id="SSF51905">
    <property type="entry name" value="FAD/NAD(P)-binding domain"/>
    <property type="match status" value="1"/>
</dbReference>
<reference evidence="6" key="2">
    <citation type="submission" date="2020-09" db="EMBL/GenBank/DDBJ databases">
        <authorList>
            <person name="Sun Q."/>
            <person name="Zhou Y."/>
        </authorList>
    </citation>
    <scope>NUCLEOTIDE SEQUENCE</scope>
    <source>
        <strain evidence="6">CGMCC 4.7368</strain>
    </source>
</reference>
<protein>
    <submittedName>
        <fullName evidence="6">Monooxygenase</fullName>
    </submittedName>
</protein>
<keyword evidence="2" id="KW-0274">FAD</keyword>
<keyword evidence="7" id="KW-1185">Reference proteome</keyword>
<dbReference type="PRINTS" id="PR00420">
    <property type="entry name" value="RNGMNOXGNASE"/>
</dbReference>